<comment type="caution">
    <text evidence="2">The sequence shown here is derived from an EMBL/GenBank/DDBJ whole genome shotgun (WGS) entry which is preliminary data.</text>
</comment>
<reference evidence="2 3" key="1">
    <citation type="journal article" date="2014" name="Int. J. Syst. Evol. Microbiol.">
        <title>Lysinibacillus halotolerans sp. nov., isolated from saline-alkaline soil.</title>
        <authorList>
            <person name="Kong D."/>
            <person name="Wang Y."/>
            <person name="Zhao B."/>
            <person name="Li Y."/>
            <person name="Song J."/>
            <person name="Zhai Y."/>
            <person name="Zhang C."/>
            <person name="Wang H."/>
            <person name="Chen X."/>
            <person name="Zhao B."/>
            <person name="Ruan Z."/>
        </authorList>
    </citation>
    <scope>NUCLEOTIDE SEQUENCE [LARGE SCALE GENOMIC DNA]</scope>
    <source>
        <strain evidence="2 3">MCCC 1A12703</strain>
    </source>
</reference>
<protein>
    <submittedName>
        <fullName evidence="2">Uncharacterized protein</fullName>
    </submittedName>
</protein>
<keyword evidence="1" id="KW-1133">Transmembrane helix</keyword>
<dbReference type="OrthoDB" id="41445at2"/>
<evidence type="ECO:0000256" key="1">
    <source>
        <dbReference type="SAM" id="Phobius"/>
    </source>
</evidence>
<proteinExistence type="predicted"/>
<gene>
    <name evidence="2" type="ORF">EC501_17380</name>
</gene>
<evidence type="ECO:0000313" key="2">
    <source>
        <dbReference type="EMBL" id="RNC96201.1"/>
    </source>
</evidence>
<organism evidence="2 3">
    <name type="scientific">Lysinibacillus halotolerans</name>
    <dbReference type="NCBI Taxonomy" id="1368476"/>
    <lineage>
        <taxon>Bacteria</taxon>
        <taxon>Bacillati</taxon>
        <taxon>Bacillota</taxon>
        <taxon>Bacilli</taxon>
        <taxon>Bacillales</taxon>
        <taxon>Bacillaceae</taxon>
        <taxon>Lysinibacillus</taxon>
    </lineage>
</organism>
<evidence type="ECO:0000313" key="3">
    <source>
        <dbReference type="Proteomes" id="UP000279909"/>
    </source>
</evidence>
<keyword evidence="1" id="KW-0812">Transmembrane</keyword>
<sequence length="159" mass="17354">MLKKIFVGIMIFCLTITSCLVIGGGEASASGQMKPLPGAPGWKYRVDGPHVDGVNNDWHVHVEKGSIKGAETVKGGESHNKTLSSAGVPKTVQKKVKETSEYKRALEKQKKLDKERDKASKFSWKTIIIKPYIYLAAVATAAGLTVWQIIKAGPRFIFA</sequence>
<feature type="transmembrane region" description="Helical" evidence="1">
    <location>
        <begin position="6"/>
        <end position="25"/>
    </location>
</feature>
<dbReference type="AlphaFoldDB" id="A0A3M8H180"/>
<dbReference type="Proteomes" id="UP000279909">
    <property type="component" value="Unassembled WGS sequence"/>
</dbReference>
<dbReference type="RefSeq" id="WP_122973611.1">
    <property type="nucleotide sequence ID" value="NZ_RHLQ01000073.1"/>
</dbReference>
<accession>A0A3M8H180</accession>
<dbReference type="PROSITE" id="PS51257">
    <property type="entry name" value="PROKAR_LIPOPROTEIN"/>
    <property type="match status" value="1"/>
</dbReference>
<feature type="transmembrane region" description="Helical" evidence="1">
    <location>
        <begin position="132"/>
        <end position="150"/>
    </location>
</feature>
<name>A0A3M8H180_9BACI</name>
<keyword evidence="1" id="KW-0472">Membrane</keyword>
<keyword evidence="3" id="KW-1185">Reference proteome</keyword>
<dbReference type="EMBL" id="RHLQ01000073">
    <property type="protein sequence ID" value="RNC96201.1"/>
    <property type="molecule type" value="Genomic_DNA"/>
</dbReference>